<accession>A0A345YE67</accession>
<sequence length="150" mass="16459">MTEKTSISATRWPTPFERCDSDCLHLVRVHYPSCNSISYPDGPRYDLSSYVGDDVCRITVFSEADRTVYCIIANVEALRIHDERDLPQFDWAGDTGTTVRLVGSELQRSVSGIVCGNAPSYLIITGNDCVEFLATGEVMIEEVGAVADSG</sequence>
<gene>
    <name evidence="1" type="ORF">DVR09_07595</name>
</gene>
<dbReference type="EMBL" id="CP031357">
    <property type="protein sequence ID" value="AXK42219.1"/>
    <property type="molecule type" value="Genomic_DNA"/>
</dbReference>
<evidence type="ECO:0000313" key="1">
    <source>
        <dbReference type="EMBL" id="AXK42219.1"/>
    </source>
</evidence>
<keyword evidence="2" id="KW-1185">Reference proteome</keyword>
<dbReference type="AlphaFoldDB" id="A0A345YE67"/>
<dbReference type="OrthoDB" id="7409412at2"/>
<dbReference type="Proteomes" id="UP000254508">
    <property type="component" value="Chromosome"/>
</dbReference>
<dbReference type="RefSeq" id="WP_115416401.1">
    <property type="nucleotide sequence ID" value="NZ_CP031357.1"/>
</dbReference>
<name>A0A345YE67_9SPHN</name>
<proteinExistence type="predicted"/>
<organism evidence="1 2">
    <name type="scientific">Erythrobacter aureus</name>
    <dbReference type="NCBI Taxonomy" id="2182384"/>
    <lineage>
        <taxon>Bacteria</taxon>
        <taxon>Pseudomonadati</taxon>
        <taxon>Pseudomonadota</taxon>
        <taxon>Alphaproteobacteria</taxon>
        <taxon>Sphingomonadales</taxon>
        <taxon>Erythrobacteraceae</taxon>
        <taxon>Erythrobacter/Porphyrobacter group</taxon>
        <taxon>Erythrobacter</taxon>
    </lineage>
</organism>
<protein>
    <submittedName>
        <fullName evidence="1">Uncharacterized protein</fullName>
    </submittedName>
</protein>
<evidence type="ECO:0000313" key="2">
    <source>
        <dbReference type="Proteomes" id="UP000254508"/>
    </source>
</evidence>
<dbReference type="KEGG" id="err:DVR09_07595"/>
<reference evidence="2" key="1">
    <citation type="submission" date="2018-07" db="EMBL/GenBank/DDBJ databases">
        <title>Genome sequence of Erythrobacter strain YH-07, an antagonistic bacterium isolated from Yellow Sea.</title>
        <authorList>
            <person name="Tang T."/>
            <person name="Liu Q."/>
            <person name="Sun X."/>
        </authorList>
    </citation>
    <scope>NUCLEOTIDE SEQUENCE [LARGE SCALE GENOMIC DNA]</scope>
    <source>
        <strain evidence="2">YH-07</strain>
    </source>
</reference>